<evidence type="ECO:0000313" key="4">
    <source>
        <dbReference type="Proteomes" id="UP001497392"/>
    </source>
</evidence>
<reference evidence="3 4" key="1">
    <citation type="submission" date="2024-06" db="EMBL/GenBank/DDBJ databases">
        <authorList>
            <person name="Kraege A."/>
            <person name="Thomma B."/>
        </authorList>
    </citation>
    <scope>NUCLEOTIDE SEQUENCE [LARGE SCALE GENOMIC DNA]</scope>
</reference>
<evidence type="ECO:0000256" key="1">
    <source>
        <dbReference type="SAM" id="MobiDB-lite"/>
    </source>
</evidence>
<accession>A0ABP1FV39</accession>
<sequence>MAALAAIAGAVVLCGDMVYSKENQSVQTKQIVSCILVFWVVAVIRTYMTYVWGFGVAKPVAGLQPQTVGADEDREGRGGRAGMTSPKRRTRRET</sequence>
<dbReference type="EMBL" id="CAXHTA020000009">
    <property type="protein sequence ID" value="CAL5223764.1"/>
    <property type="molecule type" value="Genomic_DNA"/>
</dbReference>
<proteinExistence type="predicted"/>
<keyword evidence="4" id="KW-1185">Reference proteome</keyword>
<dbReference type="Proteomes" id="UP001497392">
    <property type="component" value="Unassembled WGS sequence"/>
</dbReference>
<feature type="region of interest" description="Disordered" evidence="1">
    <location>
        <begin position="67"/>
        <end position="94"/>
    </location>
</feature>
<organism evidence="3 4">
    <name type="scientific">Coccomyxa viridis</name>
    <dbReference type="NCBI Taxonomy" id="1274662"/>
    <lineage>
        <taxon>Eukaryota</taxon>
        <taxon>Viridiplantae</taxon>
        <taxon>Chlorophyta</taxon>
        <taxon>core chlorophytes</taxon>
        <taxon>Trebouxiophyceae</taxon>
        <taxon>Trebouxiophyceae incertae sedis</taxon>
        <taxon>Coccomyxaceae</taxon>
        <taxon>Coccomyxa</taxon>
    </lineage>
</organism>
<keyword evidence="2" id="KW-1133">Transmembrane helix</keyword>
<gene>
    <name evidence="3" type="primary">g6328</name>
    <name evidence="3" type="ORF">VP750_LOCUS5423</name>
</gene>
<protein>
    <submittedName>
        <fullName evidence="3">G6328 protein</fullName>
    </submittedName>
</protein>
<name>A0ABP1FV39_9CHLO</name>
<evidence type="ECO:0000313" key="3">
    <source>
        <dbReference type="EMBL" id="CAL5223764.1"/>
    </source>
</evidence>
<feature type="transmembrane region" description="Helical" evidence="2">
    <location>
        <begin position="30"/>
        <end position="48"/>
    </location>
</feature>
<comment type="caution">
    <text evidence="3">The sequence shown here is derived from an EMBL/GenBank/DDBJ whole genome shotgun (WGS) entry which is preliminary data.</text>
</comment>
<keyword evidence="2" id="KW-0472">Membrane</keyword>
<keyword evidence="2" id="KW-0812">Transmembrane</keyword>
<evidence type="ECO:0000256" key="2">
    <source>
        <dbReference type="SAM" id="Phobius"/>
    </source>
</evidence>